<gene>
    <name evidence="2" type="ORF">ESO86_16205</name>
</gene>
<feature type="region of interest" description="Disordered" evidence="1">
    <location>
        <begin position="68"/>
        <end position="91"/>
    </location>
</feature>
<dbReference type="EMBL" id="SDPL01000507">
    <property type="protein sequence ID" value="RXZ41717.1"/>
    <property type="molecule type" value="Genomic_DNA"/>
</dbReference>
<organism evidence="2 3">
    <name type="scientific">Agromyces binzhouensis</name>
    <dbReference type="NCBI Taxonomy" id="1817495"/>
    <lineage>
        <taxon>Bacteria</taxon>
        <taxon>Bacillati</taxon>
        <taxon>Actinomycetota</taxon>
        <taxon>Actinomycetes</taxon>
        <taxon>Micrococcales</taxon>
        <taxon>Microbacteriaceae</taxon>
        <taxon>Agromyces</taxon>
    </lineage>
</organism>
<evidence type="ECO:0000313" key="2">
    <source>
        <dbReference type="EMBL" id="RXZ41717.1"/>
    </source>
</evidence>
<evidence type="ECO:0000256" key="1">
    <source>
        <dbReference type="SAM" id="MobiDB-lite"/>
    </source>
</evidence>
<feature type="non-terminal residue" evidence="2">
    <location>
        <position position="91"/>
    </location>
</feature>
<sequence>MGEDVEQVVAVERRGELAELVVVLDGGDPALPAARAVEPHEQLLDVDGDPRDVVRGLRRAGVAARTDLRVLGGERPQRRHVPPDRIGQPPA</sequence>
<protein>
    <submittedName>
        <fullName evidence="2">Uncharacterized protein</fullName>
    </submittedName>
</protein>
<evidence type="ECO:0000313" key="3">
    <source>
        <dbReference type="Proteomes" id="UP000292881"/>
    </source>
</evidence>
<proteinExistence type="predicted"/>
<keyword evidence="3" id="KW-1185">Reference proteome</keyword>
<name>A0A4V1QQS8_9MICO</name>
<reference evidence="2 3" key="1">
    <citation type="submission" date="2019-01" db="EMBL/GenBank/DDBJ databases">
        <authorList>
            <person name="Li J."/>
        </authorList>
    </citation>
    <scope>NUCLEOTIDE SEQUENCE [LARGE SCALE GENOMIC DNA]</scope>
    <source>
        <strain evidence="2 3">CGMCC 4.7180</strain>
    </source>
</reference>
<dbReference type="Proteomes" id="UP000292881">
    <property type="component" value="Unassembled WGS sequence"/>
</dbReference>
<accession>A0A4V1QQS8</accession>
<dbReference type="AlphaFoldDB" id="A0A4V1QQS8"/>
<comment type="caution">
    <text evidence="2">The sequence shown here is derived from an EMBL/GenBank/DDBJ whole genome shotgun (WGS) entry which is preliminary data.</text>
</comment>